<keyword evidence="3 7" id="KW-0808">Transferase</keyword>
<dbReference type="InterPro" id="IPR030382">
    <property type="entry name" value="MeTrfase_TRM5/TYW2"/>
</dbReference>
<keyword evidence="8" id="KW-1185">Reference proteome</keyword>
<evidence type="ECO:0000259" key="6">
    <source>
        <dbReference type="PROSITE" id="PS51684"/>
    </source>
</evidence>
<evidence type="ECO:0000313" key="8">
    <source>
        <dbReference type="Proteomes" id="UP000000254"/>
    </source>
</evidence>
<evidence type="ECO:0000256" key="4">
    <source>
        <dbReference type="ARBA" id="ARBA00022691"/>
    </source>
</evidence>
<sequence>MTRGKLLKKLAIKVLGEEKARKIWGRIEIIGDIAIIRVPFDIDPYELKPLAETIVEELKYVKSVWAGLPGVKGPYRLRPFIHLAGEDRSETIYKEHGCLFKIDITKVYVSPTLNYEHKRIAQLVKPGEIITNMFAGAGFFSIIIARYSKPKKVYSIDINPHAYRYMVENIRLNKVEDIVVPLMGDAAKVIEEKLVNTSDRVLMPYPELALDYLVYALKALRNRRGWIHIYLHIVADKSSSPLDIAENILKNKLQDLSVKKFDIMNKRIVRTIGPRKYQVVLDVHIY</sequence>
<dbReference type="Pfam" id="PF25133">
    <property type="entry name" value="TYW2_N_2"/>
    <property type="match status" value="1"/>
</dbReference>
<dbReference type="PANTHER" id="PTHR23245">
    <property type="entry name" value="TRNA METHYLTRANSFERASE"/>
    <property type="match status" value="1"/>
</dbReference>
<dbReference type="RefSeq" id="WP_011839661.1">
    <property type="nucleotide sequence ID" value="NC_009033.1"/>
</dbReference>
<dbReference type="EC" id="2.1.1.-" evidence="7"/>
<feature type="domain" description="SAM-dependent methyltransferase TRM5/TYW2-type" evidence="6">
    <location>
        <begin position="27"/>
        <end position="286"/>
    </location>
</feature>
<protein>
    <submittedName>
        <fullName evidence="7">Methyltransferase</fullName>
        <ecNumber evidence="7">2.1.1.-</ecNumber>
    </submittedName>
</protein>
<proteinExistence type="predicted"/>
<dbReference type="CDD" id="cd02440">
    <property type="entry name" value="AdoMet_MTases"/>
    <property type="match status" value="1"/>
</dbReference>
<dbReference type="PANTHER" id="PTHR23245:SF36">
    <property type="entry name" value="TRNA (GUANINE(37)-N1)-METHYLTRANSFERASE"/>
    <property type="match status" value="1"/>
</dbReference>
<dbReference type="Proteomes" id="UP000000254">
    <property type="component" value="Chromosome"/>
</dbReference>
<dbReference type="GeneID" id="4907589"/>
<evidence type="ECO:0000256" key="5">
    <source>
        <dbReference type="ARBA" id="ARBA00022694"/>
    </source>
</evidence>
<dbReference type="InterPro" id="IPR029063">
    <property type="entry name" value="SAM-dependent_MTases_sf"/>
</dbReference>
<dbReference type="EMBL" id="CP000575">
    <property type="protein sequence ID" value="ABN70467.1"/>
    <property type="molecule type" value="Genomic_DNA"/>
</dbReference>
<evidence type="ECO:0000256" key="1">
    <source>
        <dbReference type="ARBA" id="ARBA00022490"/>
    </source>
</evidence>
<keyword evidence="5" id="KW-0819">tRNA processing</keyword>
<dbReference type="GO" id="GO:0008175">
    <property type="term" value="F:tRNA methyltransferase activity"/>
    <property type="evidence" value="ECO:0007669"/>
    <property type="project" value="TreeGrafter"/>
</dbReference>
<dbReference type="OrthoDB" id="8079at2157"/>
<dbReference type="SUPFAM" id="SSF53335">
    <property type="entry name" value="S-adenosyl-L-methionine-dependent methyltransferases"/>
    <property type="match status" value="1"/>
</dbReference>
<dbReference type="STRING" id="399550.Smar_1376"/>
<dbReference type="GO" id="GO:0005737">
    <property type="term" value="C:cytoplasm"/>
    <property type="evidence" value="ECO:0007669"/>
    <property type="project" value="TreeGrafter"/>
</dbReference>
<dbReference type="Gene3D" id="3.30.300.110">
    <property type="entry name" value="Met-10+ protein-like domains"/>
    <property type="match status" value="1"/>
</dbReference>
<dbReference type="AlphaFoldDB" id="A3DPA7"/>
<reference evidence="8" key="1">
    <citation type="journal article" date="2009" name="BMC Genomics">
        <title>The complete genome sequence of Staphylothermus marinus reveals differences in sulfur metabolism among heterotrophic Crenarchaeota.</title>
        <authorList>
            <person name="Anderson I.J."/>
            <person name="Dharmarajan L."/>
            <person name="Rodriguez J."/>
            <person name="Hooper S."/>
            <person name="Porat I."/>
            <person name="Ulrich L.E."/>
            <person name="Elkins J.G."/>
            <person name="Mavromatis K."/>
            <person name="Sun H."/>
            <person name="Land M."/>
            <person name="Lapidus A."/>
            <person name="Lucas S."/>
            <person name="Barry K."/>
            <person name="Huber H."/>
            <person name="Zhulin I.B."/>
            <person name="Whitman W.B."/>
            <person name="Mukhopadhyay B."/>
            <person name="Woese C."/>
            <person name="Bristow J."/>
            <person name="Kyrpides N."/>
        </authorList>
    </citation>
    <scope>NUCLEOTIDE SEQUENCE [LARGE SCALE GENOMIC DNA]</scope>
    <source>
        <strain evidence="8">ATCC 43588 / DSM 3639 / JCM 9404 / F1</strain>
    </source>
</reference>
<evidence type="ECO:0000313" key="7">
    <source>
        <dbReference type="EMBL" id="ABN70467.1"/>
    </source>
</evidence>
<keyword evidence="1" id="KW-0963">Cytoplasm</keyword>
<dbReference type="GO" id="GO:0002939">
    <property type="term" value="P:tRNA N1-guanine methylation"/>
    <property type="evidence" value="ECO:0007669"/>
    <property type="project" value="TreeGrafter"/>
</dbReference>
<dbReference type="Pfam" id="PF02475">
    <property type="entry name" value="TRM5-TYW2_MTfase"/>
    <property type="match status" value="1"/>
</dbReference>
<organism evidence="7 8">
    <name type="scientific">Staphylothermus marinus (strain ATCC 43588 / DSM 3639 / JCM 9404 / F1)</name>
    <dbReference type="NCBI Taxonomy" id="399550"/>
    <lineage>
        <taxon>Archaea</taxon>
        <taxon>Thermoproteota</taxon>
        <taxon>Thermoprotei</taxon>
        <taxon>Desulfurococcales</taxon>
        <taxon>Desulfurococcaceae</taxon>
        <taxon>Staphylothermus</taxon>
    </lineage>
</organism>
<dbReference type="InterPro" id="IPR056744">
    <property type="entry name" value="TRM5/TYW2-like_N"/>
</dbReference>
<dbReference type="InterPro" id="IPR056743">
    <property type="entry name" value="TRM5-TYW2-like_MTfase"/>
</dbReference>
<gene>
    <name evidence="7" type="ordered locus">Smar_1376</name>
</gene>
<name>A3DPA7_STAMF</name>
<dbReference type="PROSITE" id="PS51684">
    <property type="entry name" value="SAM_MT_TRM5_TYW2"/>
    <property type="match status" value="1"/>
</dbReference>
<reference evidence="7 8" key="2">
    <citation type="journal article" date="2009" name="Stand. Genomic Sci.">
        <title>Complete genome sequence of Staphylothermus marinus Stetter and Fiala 1986 type strain F1.</title>
        <authorList>
            <person name="Anderson I.J."/>
            <person name="Sun H."/>
            <person name="Lapidus A."/>
            <person name="Copeland A."/>
            <person name="Glavina Del Rio T."/>
            <person name="Tice H."/>
            <person name="Dalin E."/>
            <person name="Lucas S."/>
            <person name="Barry K."/>
            <person name="Land M."/>
            <person name="Richardson P."/>
            <person name="Huber H."/>
            <person name="Kyrpides N.C."/>
        </authorList>
    </citation>
    <scope>NUCLEOTIDE SEQUENCE [LARGE SCALE GENOMIC DNA]</scope>
    <source>
        <strain evidence="8">ATCC 43588 / DSM 3639 / JCM 9404 / F1</strain>
    </source>
</reference>
<evidence type="ECO:0000256" key="2">
    <source>
        <dbReference type="ARBA" id="ARBA00022603"/>
    </source>
</evidence>
<dbReference type="eggNOG" id="arCOG00033">
    <property type="taxonomic scope" value="Archaea"/>
</dbReference>
<dbReference type="HOGENOM" id="CLU_022610_0_0_2"/>
<evidence type="ECO:0000256" key="3">
    <source>
        <dbReference type="ARBA" id="ARBA00022679"/>
    </source>
</evidence>
<accession>A3DPA7</accession>
<dbReference type="KEGG" id="smr:Smar_1376"/>
<dbReference type="Gene3D" id="3.40.50.150">
    <property type="entry name" value="Vaccinia Virus protein VP39"/>
    <property type="match status" value="1"/>
</dbReference>
<keyword evidence="4" id="KW-0949">S-adenosyl-L-methionine</keyword>
<keyword evidence="2 7" id="KW-0489">Methyltransferase</keyword>